<evidence type="ECO:0000313" key="2">
    <source>
        <dbReference type="Proteomes" id="UP000814140"/>
    </source>
</evidence>
<protein>
    <submittedName>
        <fullName evidence="1">Uncharacterized protein</fullName>
    </submittedName>
</protein>
<dbReference type="Proteomes" id="UP000814140">
    <property type="component" value="Unassembled WGS sequence"/>
</dbReference>
<reference evidence="1" key="1">
    <citation type="submission" date="2021-03" db="EMBL/GenBank/DDBJ databases">
        <authorList>
            <consortium name="DOE Joint Genome Institute"/>
            <person name="Ahrendt S."/>
            <person name="Looney B.P."/>
            <person name="Miyauchi S."/>
            <person name="Morin E."/>
            <person name="Drula E."/>
            <person name="Courty P.E."/>
            <person name="Chicoki N."/>
            <person name="Fauchery L."/>
            <person name="Kohler A."/>
            <person name="Kuo A."/>
            <person name="Labutti K."/>
            <person name="Pangilinan J."/>
            <person name="Lipzen A."/>
            <person name="Riley R."/>
            <person name="Andreopoulos W."/>
            <person name="He G."/>
            <person name="Johnson J."/>
            <person name="Barry K.W."/>
            <person name="Grigoriev I.V."/>
            <person name="Nagy L."/>
            <person name="Hibbett D."/>
            <person name="Henrissat B."/>
            <person name="Matheny P.B."/>
            <person name="Labbe J."/>
            <person name="Martin F."/>
        </authorList>
    </citation>
    <scope>NUCLEOTIDE SEQUENCE</scope>
    <source>
        <strain evidence="1">HHB10654</strain>
    </source>
</reference>
<organism evidence="1 2">
    <name type="scientific">Artomyces pyxidatus</name>
    <dbReference type="NCBI Taxonomy" id="48021"/>
    <lineage>
        <taxon>Eukaryota</taxon>
        <taxon>Fungi</taxon>
        <taxon>Dikarya</taxon>
        <taxon>Basidiomycota</taxon>
        <taxon>Agaricomycotina</taxon>
        <taxon>Agaricomycetes</taxon>
        <taxon>Russulales</taxon>
        <taxon>Auriscalpiaceae</taxon>
        <taxon>Artomyces</taxon>
    </lineage>
</organism>
<proteinExistence type="predicted"/>
<feature type="non-terminal residue" evidence="1">
    <location>
        <position position="1"/>
    </location>
</feature>
<keyword evidence="2" id="KW-1185">Reference proteome</keyword>
<dbReference type="EMBL" id="MU277208">
    <property type="protein sequence ID" value="KAI0062293.1"/>
    <property type="molecule type" value="Genomic_DNA"/>
</dbReference>
<reference evidence="1" key="2">
    <citation type="journal article" date="2022" name="New Phytol.">
        <title>Evolutionary transition to the ectomycorrhizal habit in the genomes of a hyperdiverse lineage of mushroom-forming fungi.</title>
        <authorList>
            <person name="Looney B."/>
            <person name="Miyauchi S."/>
            <person name="Morin E."/>
            <person name="Drula E."/>
            <person name="Courty P.E."/>
            <person name="Kohler A."/>
            <person name="Kuo A."/>
            <person name="LaButti K."/>
            <person name="Pangilinan J."/>
            <person name="Lipzen A."/>
            <person name="Riley R."/>
            <person name="Andreopoulos W."/>
            <person name="He G."/>
            <person name="Johnson J."/>
            <person name="Nolan M."/>
            <person name="Tritt A."/>
            <person name="Barry K.W."/>
            <person name="Grigoriev I.V."/>
            <person name="Nagy L.G."/>
            <person name="Hibbett D."/>
            <person name="Henrissat B."/>
            <person name="Matheny P.B."/>
            <person name="Labbe J."/>
            <person name="Martin F.M."/>
        </authorList>
    </citation>
    <scope>NUCLEOTIDE SEQUENCE</scope>
    <source>
        <strain evidence="1">HHB10654</strain>
    </source>
</reference>
<accession>A0ACB8T0J8</accession>
<sequence>QREIRCMDLGDTALGNYKASQGGCTQIQFFNEVSDLRCTNCGNEFSKFYLRQNLLIEVRGLPA</sequence>
<comment type="caution">
    <text evidence="1">The sequence shown here is derived from an EMBL/GenBank/DDBJ whole genome shotgun (WGS) entry which is preliminary data.</text>
</comment>
<name>A0ACB8T0J8_9AGAM</name>
<gene>
    <name evidence="1" type="ORF">BV25DRAFT_1804301</name>
</gene>
<evidence type="ECO:0000313" key="1">
    <source>
        <dbReference type="EMBL" id="KAI0062293.1"/>
    </source>
</evidence>